<dbReference type="PANTHER" id="PTHR37323:SF1">
    <property type="entry name" value="L-ORNITHINE N(ALPHA)-ACYLTRANSFERASE"/>
    <property type="match status" value="1"/>
</dbReference>
<organism evidence="6 7">
    <name type="scientific">Wandonia haliotis</name>
    <dbReference type="NCBI Taxonomy" id="574963"/>
    <lineage>
        <taxon>Bacteria</taxon>
        <taxon>Pseudomonadati</taxon>
        <taxon>Bacteroidota</taxon>
        <taxon>Flavobacteriia</taxon>
        <taxon>Flavobacteriales</taxon>
        <taxon>Crocinitomicaceae</taxon>
        <taxon>Wandonia</taxon>
    </lineage>
</organism>
<dbReference type="InterPro" id="IPR016181">
    <property type="entry name" value="Acyl_CoA_acyltransferase"/>
</dbReference>
<accession>A0ABP3Y1K0</accession>
<evidence type="ECO:0000256" key="5">
    <source>
        <dbReference type="ARBA" id="ARBA00023315"/>
    </source>
</evidence>
<dbReference type="PANTHER" id="PTHR37323">
    <property type="entry name" value="GCN5-RELATED N-ACETYLTRANSFERASE"/>
    <property type="match status" value="1"/>
</dbReference>
<gene>
    <name evidence="6" type="ORF">GCM10009118_12200</name>
</gene>
<dbReference type="Proteomes" id="UP001501126">
    <property type="component" value="Unassembled WGS sequence"/>
</dbReference>
<keyword evidence="4" id="KW-0443">Lipid metabolism</keyword>
<name>A0ABP3Y1K0_9FLAO</name>
<comment type="pathway">
    <text evidence="1">Lipid metabolism.</text>
</comment>
<dbReference type="EMBL" id="BAAAFH010000007">
    <property type="protein sequence ID" value="GAA0874812.1"/>
    <property type="molecule type" value="Genomic_DNA"/>
</dbReference>
<evidence type="ECO:0000256" key="1">
    <source>
        <dbReference type="ARBA" id="ARBA00005189"/>
    </source>
</evidence>
<reference evidence="7" key="1">
    <citation type="journal article" date="2019" name="Int. J. Syst. Evol. Microbiol.">
        <title>The Global Catalogue of Microorganisms (GCM) 10K type strain sequencing project: providing services to taxonomists for standard genome sequencing and annotation.</title>
        <authorList>
            <consortium name="The Broad Institute Genomics Platform"/>
            <consortium name="The Broad Institute Genome Sequencing Center for Infectious Disease"/>
            <person name="Wu L."/>
            <person name="Ma J."/>
        </authorList>
    </citation>
    <scope>NUCLEOTIDE SEQUENCE [LARGE SCALE GENOMIC DNA]</scope>
    <source>
        <strain evidence="7">JCM 16083</strain>
    </source>
</reference>
<evidence type="ECO:0000313" key="6">
    <source>
        <dbReference type="EMBL" id="GAA0874812.1"/>
    </source>
</evidence>
<dbReference type="InterPro" id="IPR052351">
    <property type="entry name" value="Ornithine_N-alpha-AT"/>
</dbReference>
<evidence type="ECO:0000313" key="7">
    <source>
        <dbReference type="Proteomes" id="UP001501126"/>
    </source>
</evidence>
<dbReference type="RefSeq" id="WP_343785731.1">
    <property type="nucleotide sequence ID" value="NZ_BAAAFH010000007.1"/>
</dbReference>
<keyword evidence="3" id="KW-0808">Transferase</keyword>
<sequence length="306" mass="35277">MNEIIAPIDRALLESELTNERFVRYTNKGNNEIYIVNHHNSPNVMREIGRLRELSFRSAGGGTGLDCDIDHYDTDEICYEQLIVYSREDKEIIGGYRFIEVNKAIQPDGTVGISTASYFDFSEKFLKEYAPYTVELGRSWVQPGYQPAVNPRKGIFALDNIWDGLGALTKLYNVQYFFGKVTMYPNYDPKARDILLYFMNYYFPDTDNLMKPKKPLEIKSDIKEFEEIFDGLNFTDGFKALNSYVRALNETIPPLVNIYMGLSPTMKTFGTMENTDFGNVEETGIMVTIADVYEEKKERHINTFDL</sequence>
<evidence type="ECO:0000256" key="2">
    <source>
        <dbReference type="ARBA" id="ARBA00022516"/>
    </source>
</evidence>
<evidence type="ECO:0000256" key="3">
    <source>
        <dbReference type="ARBA" id="ARBA00022679"/>
    </source>
</evidence>
<keyword evidence="7" id="KW-1185">Reference proteome</keyword>
<keyword evidence="2" id="KW-0444">Lipid biosynthesis</keyword>
<keyword evidence="5" id="KW-0012">Acyltransferase</keyword>
<dbReference type="Pfam" id="PF13444">
    <property type="entry name" value="Acetyltransf_5"/>
    <property type="match status" value="1"/>
</dbReference>
<proteinExistence type="predicted"/>
<protein>
    <submittedName>
        <fullName evidence="6">GNAT family N-acetyltransferase</fullName>
    </submittedName>
</protein>
<dbReference type="SUPFAM" id="SSF55729">
    <property type="entry name" value="Acyl-CoA N-acyltransferases (Nat)"/>
    <property type="match status" value="1"/>
</dbReference>
<comment type="caution">
    <text evidence="6">The sequence shown here is derived from an EMBL/GenBank/DDBJ whole genome shotgun (WGS) entry which is preliminary data.</text>
</comment>
<evidence type="ECO:0000256" key="4">
    <source>
        <dbReference type="ARBA" id="ARBA00023098"/>
    </source>
</evidence>